<dbReference type="NCBIfam" id="NF006089">
    <property type="entry name" value="PRK08241.1"/>
    <property type="match status" value="1"/>
</dbReference>
<keyword evidence="6" id="KW-0804">Transcription</keyword>
<reference evidence="9 10" key="1">
    <citation type="journal article" date="2019" name="Int. J. Syst. Evol. Microbiol.">
        <title>The Global Catalogue of Microorganisms (GCM) 10K type strain sequencing project: providing services to taxonomists for standard genome sequencing and annotation.</title>
        <authorList>
            <consortium name="The Broad Institute Genomics Platform"/>
            <consortium name="The Broad Institute Genome Sequencing Center for Infectious Disease"/>
            <person name="Wu L."/>
            <person name="Ma J."/>
        </authorList>
    </citation>
    <scope>NUCLEOTIDE SEQUENCE [LARGE SCALE GENOMIC DNA]</scope>
    <source>
        <strain evidence="9 10">JCM 14718</strain>
    </source>
</reference>
<evidence type="ECO:0000256" key="6">
    <source>
        <dbReference type="ARBA" id="ARBA00023163"/>
    </source>
</evidence>
<keyword evidence="10" id="KW-1185">Reference proteome</keyword>
<protein>
    <submittedName>
        <fullName evidence="9">Sigma-70 family RNA polymerase sigma factor</fullName>
    </submittedName>
</protein>
<comment type="caution">
    <text evidence="9">The sequence shown here is derived from an EMBL/GenBank/DDBJ whole genome shotgun (WGS) entry which is preliminary data.</text>
</comment>
<evidence type="ECO:0000256" key="3">
    <source>
        <dbReference type="ARBA" id="ARBA00023015"/>
    </source>
</evidence>
<accession>A0ABN2I9W7</accession>
<dbReference type="InterPro" id="IPR032710">
    <property type="entry name" value="NTF2-like_dom_sf"/>
</dbReference>
<dbReference type="Gene3D" id="1.10.10.10">
    <property type="entry name" value="Winged helix-like DNA-binding domain superfamily/Winged helix DNA-binding domain"/>
    <property type="match status" value="1"/>
</dbReference>
<dbReference type="NCBIfam" id="TIGR02960">
    <property type="entry name" value="SigX5"/>
    <property type="match status" value="1"/>
</dbReference>
<dbReference type="SUPFAM" id="SSF88946">
    <property type="entry name" value="Sigma2 domain of RNA polymerase sigma factors"/>
    <property type="match status" value="1"/>
</dbReference>
<dbReference type="NCBIfam" id="TIGR02937">
    <property type="entry name" value="sigma70-ECF"/>
    <property type="match status" value="1"/>
</dbReference>
<name>A0ABN2I9W7_9ACTN</name>
<dbReference type="InterPro" id="IPR036388">
    <property type="entry name" value="WH-like_DNA-bd_sf"/>
</dbReference>
<keyword evidence="5" id="KW-0238">DNA-binding</keyword>
<evidence type="ECO:0000256" key="2">
    <source>
        <dbReference type="ARBA" id="ARBA00011344"/>
    </source>
</evidence>
<comment type="subunit">
    <text evidence="2">Interacts transiently with the RNA polymerase catalytic core formed by RpoA, RpoB, RpoC and RpoZ (2 alpha, 1 beta, 1 beta' and 1 omega subunit) to form the RNA polymerase holoenzyme that can initiate transcription.</text>
</comment>
<evidence type="ECO:0000259" key="7">
    <source>
        <dbReference type="Pfam" id="PF04542"/>
    </source>
</evidence>
<evidence type="ECO:0000313" key="10">
    <source>
        <dbReference type="Proteomes" id="UP001500618"/>
    </source>
</evidence>
<proteinExistence type="inferred from homology"/>
<dbReference type="Gene3D" id="1.10.1740.10">
    <property type="match status" value="1"/>
</dbReference>
<dbReference type="PANTHER" id="PTHR43133:SF65">
    <property type="entry name" value="ECF RNA POLYMERASE SIGMA FACTOR SIGG"/>
    <property type="match status" value="1"/>
</dbReference>
<feature type="domain" description="RNA polymerase sigma factor 70 region 4 type 2" evidence="8">
    <location>
        <begin position="130"/>
        <end position="182"/>
    </location>
</feature>
<gene>
    <name evidence="9" type="ORF">GCM10009765_58330</name>
</gene>
<dbReference type="EMBL" id="BAAANY010000023">
    <property type="protein sequence ID" value="GAA1701107.1"/>
    <property type="molecule type" value="Genomic_DNA"/>
</dbReference>
<sequence length="319" mass="34792">MRPAAVTSADEDFDHLTAPFRAELLAYCYRMLGSLHDAEDQLQETLLRAWRSYDGFQGRASLRTWLYRIATNTCLRALETRGRRPLPSGLGGPSADSEAALITASPQTAWLQPYPDDPAAVHTARAGMRLALIAALQHLTPRQRAVLILRDVLGWRAAEVAELLGTSTAAVASALQRARAQLRRAALIEEDVSEPSDQQLRVLLTRYASAFENADMTALMDVLTEEAALEMPPHLTWFTGRELVVRFLAAKALHTRGAVRMVPTSANGQPAFGTYRRGPDGGHHPQSLQVLTVTATGVTHVVAFHDPSLFPAFGLPASL</sequence>
<evidence type="ECO:0000313" key="9">
    <source>
        <dbReference type="EMBL" id="GAA1701107.1"/>
    </source>
</evidence>
<dbReference type="Gene3D" id="3.10.450.50">
    <property type="match status" value="1"/>
</dbReference>
<keyword evidence="3" id="KW-0805">Transcription regulation</keyword>
<feature type="domain" description="RNA polymerase sigma-70 region 2" evidence="7">
    <location>
        <begin position="21"/>
        <end position="83"/>
    </location>
</feature>
<evidence type="ECO:0000256" key="1">
    <source>
        <dbReference type="ARBA" id="ARBA00010641"/>
    </source>
</evidence>
<dbReference type="SUPFAM" id="SSF54427">
    <property type="entry name" value="NTF2-like"/>
    <property type="match status" value="1"/>
</dbReference>
<evidence type="ECO:0000259" key="8">
    <source>
        <dbReference type="Pfam" id="PF08281"/>
    </source>
</evidence>
<dbReference type="Proteomes" id="UP001500618">
    <property type="component" value="Unassembled WGS sequence"/>
</dbReference>
<dbReference type="InterPro" id="IPR007627">
    <property type="entry name" value="RNA_pol_sigma70_r2"/>
</dbReference>
<keyword evidence="4" id="KW-0731">Sigma factor</keyword>
<dbReference type="Pfam" id="PF08281">
    <property type="entry name" value="Sigma70_r4_2"/>
    <property type="match status" value="1"/>
</dbReference>
<dbReference type="PANTHER" id="PTHR43133">
    <property type="entry name" value="RNA POLYMERASE ECF-TYPE SIGMA FACTO"/>
    <property type="match status" value="1"/>
</dbReference>
<dbReference type="InterPro" id="IPR013325">
    <property type="entry name" value="RNA_pol_sigma_r2"/>
</dbReference>
<dbReference type="InterPro" id="IPR014305">
    <property type="entry name" value="RNA_pol_sigma-G_actinobac"/>
</dbReference>
<dbReference type="RefSeq" id="WP_344313527.1">
    <property type="nucleotide sequence ID" value="NZ_BAAANY010000023.1"/>
</dbReference>
<dbReference type="InterPro" id="IPR013249">
    <property type="entry name" value="RNA_pol_sigma70_r4_t2"/>
</dbReference>
<organism evidence="9 10">
    <name type="scientific">Fodinicola feengrottensis</name>
    <dbReference type="NCBI Taxonomy" id="435914"/>
    <lineage>
        <taxon>Bacteria</taxon>
        <taxon>Bacillati</taxon>
        <taxon>Actinomycetota</taxon>
        <taxon>Actinomycetes</taxon>
        <taxon>Mycobacteriales</taxon>
        <taxon>Fodinicola</taxon>
    </lineage>
</organism>
<evidence type="ECO:0000256" key="5">
    <source>
        <dbReference type="ARBA" id="ARBA00023125"/>
    </source>
</evidence>
<dbReference type="InterPro" id="IPR039425">
    <property type="entry name" value="RNA_pol_sigma-70-like"/>
</dbReference>
<evidence type="ECO:0000256" key="4">
    <source>
        <dbReference type="ARBA" id="ARBA00023082"/>
    </source>
</evidence>
<comment type="similarity">
    <text evidence="1">Belongs to the sigma-70 factor family. ECF subfamily.</text>
</comment>
<dbReference type="SUPFAM" id="SSF88659">
    <property type="entry name" value="Sigma3 and sigma4 domains of RNA polymerase sigma factors"/>
    <property type="match status" value="1"/>
</dbReference>
<dbReference type="CDD" id="cd06171">
    <property type="entry name" value="Sigma70_r4"/>
    <property type="match status" value="1"/>
</dbReference>
<dbReference type="InterPro" id="IPR013324">
    <property type="entry name" value="RNA_pol_sigma_r3/r4-like"/>
</dbReference>
<dbReference type="Pfam" id="PF04542">
    <property type="entry name" value="Sigma70_r2"/>
    <property type="match status" value="1"/>
</dbReference>
<dbReference type="InterPro" id="IPR014284">
    <property type="entry name" value="RNA_pol_sigma-70_dom"/>
</dbReference>